<comment type="similarity">
    <text evidence="1 9">Belongs to the malate synthase family.</text>
</comment>
<evidence type="ECO:0000313" key="14">
    <source>
        <dbReference type="Proteomes" id="UP000281594"/>
    </source>
</evidence>
<dbReference type="GO" id="GO:0005737">
    <property type="term" value="C:cytoplasm"/>
    <property type="evidence" value="ECO:0007669"/>
    <property type="project" value="TreeGrafter"/>
</dbReference>
<dbReference type="InterPro" id="IPR048356">
    <property type="entry name" value="MS_N"/>
</dbReference>
<dbReference type="Proteomes" id="UP000281594">
    <property type="component" value="Unassembled WGS sequence"/>
</dbReference>
<protein>
    <recommendedName>
        <fullName evidence="7 9">Malate synthase</fullName>
        <ecNumber evidence="2 9">2.3.3.9</ecNumber>
    </recommendedName>
</protein>
<dbReference type="Pfam" id="PF20659">
    <property type="entry name" value="MS_C"/>
    <property type="match status" value="1"/>
</dbReference>
<dbReference type="EC" id="2.3.3.9" evidence="2 9"/>
<evidence type="ECO:0000259" key="10">
    <source>
        <dbReference type="Pfam" id="PF01274"/>
    </source>
</evidence>
<dbReference type="KEGG" id="src:M271_13615"/>
<accession>A0A0A0NAL5</accession>
<sequence>MSAPAPSPLAIVDAEPLERQGEVLTDAALAFLAELHHRFTPRRDELLARRAERRAEIARTSTLDFLPETAHIRDDPDWRVAPAPPALEDRRVEITGPTDRKMTINALNSGAKVWLADFEDASAPTWANVIGGQLNLIDAYERRIDFTSPEGKSYALRPDDALATVVTRPRGWHLDERHLRSADGRPVPGALVDFGLYFFHNARRLLTKGKGPYFYLPKTESHLEARLWNDVFVFAQDHLSVPQGTIRATVLIETITAAYEMDEILYELRDHASGLNAGRWDYLFSIVKNFRDGGPGFVLPDRNAVTMTAPFMRAYTELLVRTCHKRGAHAIGGMAAFIPSRRDPEVNAVAFDKVKADKDREAGDGFDGSWVAHPDLVPVARASFDAVLGDRPHQKERLREDVQVTAAELIDIGSLDATPTHQGLRNAVQVGIRYIEAWLGGLGAVAIFNLMEDAATAEISRSQIWQWVNAGIVFEDGEKATADRVRKVAAEELAAIREEVGEDAFAAGRWSQAHDLLLKVALDENYTEFLTLPAYELLD</sequence>
<name>A0A0A0NAL5_STRRN</name>
<comment type="pathway">
    <text evidence="9">Carbohydrate metabolism; glyoxylate cycle; (S)-malate from isocitrate: step 2/2.</text>
</comment>
<dbReference type="PROSITE" id="PS00510">
    <property type="entry name" value="MALATE_SYNTHASE"/>
    <property type="match status" value="1"/>
</dbReference>
<comment type="caution">
    <text evidence="13">The sequence shown here is derived from an EMBL/GenBank/DDBJ whole genome shotgun (WGS) entry which is preliminary data.</text>
</comment>
<evidence type="ECO:0000259" key="11">
    <source>
        <dbReference type="Pfam" id="PF20656"/>
    </source>
</evidence>
<dbReference type="NCBIfam" id="TIGR01344">
    <property type="entry name" value="malate_syn_A"/>
    <property type="match status" value="1"/>
</dbReference>
<dbReference type="PANTHER" id="PTHR42902">
    <property type="entry name" value="MALATE SYNTHASE"/>
    <property type="match status" value="1"/>
</dbReference>
<dbReference type="Gene3D" id="1.20.1220.12">
    <property type="entry name" value="Malate synthase, domain III"/>
    <property type="match status" value="1"/>
</dbReference>
<dbReference type="STRING" id="1343740.M271_13615"/>
<evidence type="ECO:0000259" key="12">
    <source>
        <dbReference type="Pfam" id="PF20659"/>
    </source>
</evidence>
<comment type="catalytic activity">
    <reaction evidence="6 9">
        <text>glyoxylate + acetyl-CoA + H2O = (S)-malate + CoA + H(+)</text>
        <dbReference type="Rhea" id="RHEA:18181"/>
        <dbReference type="ChEBI" id="CHEBI:15377"/>
        <dbReference type="ChEBI" id="CHEBI:15378"/>
        <dbReference type="ChEBI" id="CHEBI:15589"/>
        <dbReference type="ChEBI" id="CHEBI:36655"/>
        <dbReference type="ChEBI" id="CHEBI:57287"/>
        <dbReference type="ChEBI" id="CHEBI:57288"/>
        <dbReference type="EC" id="2.3.3.9"/>
    </reaction>
</comment>
<evidence type="ECO:0000256" key="5">
    <source>
        <dbReference type="ARBA" id="ARBA00022679"/>
    </source>
</evidence>
<evidence type="ECO:0000256" key="9">
    <source>
        <dbReference type="RuleBase" id="RU000555"/>
    </source>
</evidence>
<dbReference type="Pfam" id="PF01274">
    <property type="entry name" value="MS_TIM-barrel"/>
    <property type="match status" value="1"/>
</dbReference>
<dbReference type="FunFam" id="1.20.1220.12:FF:000001">
    <property type="entry name" value="Malate synthase"/>
    <property type="match status" value="1"/>
</dbReference>
<feature type="active site" description="Proton donor" evidence="8">
    <location>
        <position position="453"/>
    </location>
</feature>
<dbReference type="InterPro" id="IPR011076">
    <property type="entry name" value="Malate_synth_sf"/>
</dbReference>
<dbReference type="Pfam" id="PF20656">
    <property type="entry name" value="MS_N"/>
    <property type="match status" value="1"/>
</dbReference>
<keyword evidence="5 9" id="KW-0808">Transferase</keyword>
<evidence type="ECO:0000256" key="4">
    <source>
        <dbReference type="ARBA" id="ARBA00022532"/>
    </source>
</evidence>
<organism evidence="13 14">
    <name type="scientific">Streptomyces rapamycinicus (strain ATCC 29253 / DSM 41530 / NRRL 5491 / AYB-994)</name>
    <name type="common">Streptomyces hygroscopicus (strain ATCC 29253)</name>
    <dbReference type="NCBI Taxonomy" id="1343740"/>
    <lineage>
        <taxon>Bacteria</taxon>
        <taxon>Bacillati</taxon>
        <taxon>Actinomycetota</taxon>
        <taxon>Actinomycetes</taxon>
        <taxon>Kitasatosporales</taxon>
        <taxon>Streptomycetaceae</taxon>
        <taxon>Streptomyces</taxon>
        <taxon>Streptomyces violaceusniger group</taxon>
    </lineage>
</organism>
<dbReference type="InterPro" id="IPR044856">
    <property type="entry name" value="Malate_synth_C_sf"/>
</dbReference>
<evidence type="ECO:0000313" key="13">
    <source>
        <dbReference type="EMBL" id="RLV73538.1"/>
    </source>
</evidence>
<feature type="domain" description="Malate synthase TIM barrel" evidence="10">
    <location>
        <begin position="164"/>
        <end position="412"/>
    </location>
</feature>
<keyword evidence="4 9" id="KW-0816">Tricarboxylic acid cycle</keyword>
<feature type="domain" description="Malate synthase C-terminal" evidence="12">
    <location>
        <begin position="420"/>
        <end position="537"/>
    </location>
</feature>
<gene>
    <name evidence="13" type="ORF">D3C57_129970</name>
</gene>
<dbReference type="Gene3D" id="3.20.20.360">
    <property type="entry name" value="Malate synthase, domain 3"/>
    <property type="match status" value="1"/>
</dbReference>
<dbReference type="eggNOG" id="COG2225">
    <property type="taxonomic scope" value="Bacteria"/>
</dbReference>
<dbReference type="HOGENOM" id="CLU_018928_3_0_11"/>
<dbReference type="GO" id="GO:0004474">
    <property type="term" value="F:malate synthase activity"/>
    <property type="evidence" value="ECO:0007669"/>
    <property type="project" value="UniProtKB-EC"/>
</dbReference>
<feature type="domain" description="Malate synthase N-terminal" evidence="11">
    <location>
        <begin position="18"/>
        <end position="71"/>
    </location>
</feature>
<evidence type="ECO:0000256" key="6">
    <source>
        <dbReference type="ARBA" id="ARBA00047918"/>
    </source>
</evidence>
<dbReference type="FunFam" id="3.20.20.360:FF:000001">
    <property type="entry name" value="Malate synthase"/>
    <property type="match status" value="1"/>
</dbReference>
<dbReference type="UniPathway" id="UPA00703">
    <property type="reaction ID" value="UER00720"/>
</dbReference>
<feature type="active site" description="Proton acceptor" evidence="8">
    <location>
        <position position="168"/>
    </location>
</feature>
<evidence type="ECO:0000256" key="1">
    <source>
        <dbReference type="ARBA" id="ARBA00006394"/>
    </source>
</evidence>
<dbReference type="GO" id="GO:0006099">
    <property type="term" value="P:tricarboxylic acid cycle"/>
    <property type="evidence" value="ECO:0007669"/>
    <property type="project" value="UniProtKB-KW"/>
</dbReference>
<dbReference type="CDD" id="cd00727">
    <property type="entry name" value="malate_synt_A"/>
    <property type="match status" value="1"/>
</dbReference>
<dbReference type="PANTHER" id="PTHR42902:SF1">
    <property type="entry name" value="MALATE SYNTHASE 1-RELATED"/>
    <property type="match status" value="1"/>
</dbReference>
<evidence type="ECO:0000256" key="3">
    <source>
        <dbReference type="ARBA" id="ARBA00022435"/>
    </source>
</evidence>
<dbReference type="InterPro" id="IPR019830">
    <property type="entry name" value="Malate_synthase_CS"/>
</dbReference>
<dbReference type="EMBL" id="QYCY01000002">
    <property type="protein sequence ID" value="RLV73538.1"/>
    <property type="molecule type" value="Genomic_DNA"/>
</dbReference>
<proteinExistence type="inferred from homology"/>
<dbReference type="InterPro" id="IPR048355">
    <property type="entry name" value="MS_C"/>
</dbReference>
<dbReference type="GO" id="GO:0006097">
    <property type="term" value="P:glyoxylate cycle"/>
    <property type="evidence" value="ECO:0007669"/>
    <property type="project" value="UniProtKB-UniPathway"/>
</dbReference>
<dbReference type="AlphaFoldDB" id="A0A0A0NAL5"/>
<evidence type="ECO:0000256" key="2">
    <source>
        <dbReference type="ARBA" id="ARBA00012636"/>
    </source>
</evidence>
<evidence type="ECO:0000256" key="7">
    <source>
        <dbReference type="ARBA" id="ARBA00068441"/>
    </source>
</evidence>
<dbReference type="InterPro" id="IPR046363">
    <property type="entry name" value="MS_N_TIM-barrel_dom"/>
</dbReference>
<dbReference type="InterPro" id="IPR001465">
    <property type="entry name" value="Malate_synthase_TIM"/>
</dbReference>
<dbReference type="InterPro" id="IPR006252">
    <property type="entry name" value="Malate_synthA"/>
</dbReference>
<dbReference type="RefSeq" id="WP_020867726.1">
    <property type="nucleotide sequence ID" value="NC_022785.1"/>
</dbReference>
<dbReference type="PIRSF" id="PIRSF001363">
    <property type="entry name" value="Malate_synth"/>
    <property type="match status" value="1"/>
</dbReference>
<reference evidence="13 14" key="1">
    <citation type="journal article" date="2018" name="J. Biol. Chem.">
        <title>Discovery of the actinoplanic acid pathway in Streptomyces rapamycinicus reveals a genetically conserved synergism with rapamycin.</title>
        <authorList>
            <person name="Mrak P."/>
            <person name="Krastel P."/>
            <person name="Pivk Lukancic P."/>
            <person name="Tao J."/>
            <person name="Pistorius D."/>
            <person name="Moore C.M."/>
        </authorList>
    </citation>
    <scope>NUCLEOTIDE SEQUENCE [LARGE SCALE GENOMIC DNA]</scope>
    <source>
        <strain evidence="13 14">NRRL 5491</strain>
    </source>
</reference>
<dbReference type="SUPFAM" id="SSF51645">
    <property type="entry name" value="Malate synthase G"/>
    <property type="match status" value="1"/>
</dbReference>
<evidence type="ECO:0000256" key="8">
    <source>
        <dbReference type="PIRSR" id="PIRSR001363-1"/>
    </source>
</evidence>
<keyword evidence="3 9" id="KW-0329">Glyoxylate bypass</keyword>